<reference evidence="3 4" key="1">
    <citation type="submission" date="2016-10" db="EMBL/GenBank/DDBJ databases">
        <authorList>
            <person name="de Groot N.N."/>
        </authorList>
    </citation>
    <scope>NUCLEOTIDE SEQUENCE [LARGE SCALE GENOMIC DNA]</scope>
    <source>
        <strain evidence="3 4">DSM 26515</strain>
    </source>
</reference>
<dbReference type="RefSeq" id="WP_091337601.1">
    <property type="nucleotide sequence ID" value="NZ_FNYC01000005.1"/>
</dbReference>
<feature type="region of interest" description="Disordered" evidence="1">
    <location>
        <begin position="43"/>
        <end position="66"/>
    </location>
</feature>
<gene>
    <name evidence="3" type="ORF">SAMN04487997_2613</name>
</gene>
<accession>A0A1H6WVT7</accession>
<proteinExistence type="predicted"/>
<evidence type="ECO:0000313" key="3">
    <source>
        <dbReference type="EMBL" id="SEJ16880.1"/>
    </source>
</evidence>
<evidence type="ECO:0000256" key="1">
    <source>
        <dbReference type="SAM" id="MobiDB-lite"/>
    </source>
</evidence>
<feature type="chain" id="PRO_5011651199" evidence="2">
    <location>
        <begin position="22"/>
        <end position="113"/>
    </location>
</feature>
<keyword evidence="2" id="KW-0732">Signal</keyword>
<dbReference type="Proteomes" id="UP000199420">
    <property type="component" value="Unassembled WGS sequence"/>
</dbReference>
<feature type="signal peptide" evidence="2">
    <location>
        <begin position="1"/>
        <end position="21"/>
    </location>
</feature>
<evidence type="ECO:0000256" key="2">
    <source>
        <dbReference type="SAM" id="SignalP"/>
    </source>
</evidence>
<protein>
    <submittedName>
        <fullName evidence="3">Uncharacterized protein</fullName>
    </submittedName>
</protein>
<evidence type="ECO:0000313" key="4">
    <source>
        <dbReference type="Proteomes" id="UP000199420"/>
    </source>
</evidence>
<keyword evidence="4" id="KW-1185">Reference proteome</keyword>
<dbReference type="AlphaFoldDB" id="A0A1H6WVT7"/>
<name>A0A1H6WVT7_9GAMM</name>
<feature type="compositionally biased region" description="Low complexity" evidence="1">
    <location>
        <begin position="54"/>
        <end position="66"/>
    </location>
</feature>
<dbReference type="EMBL" id="FNYC01000005">
    <property type="protein sequence ID" value="SEJ16880.1"/>
    <property type="molecule type" value="Genomic_DNA"/>
</dbReference>
<organism evidence="3 4">
    <name type="scientific">Frateuria terrea</name>
    <dbReference type="NCBI Taxonomy" id="529704"/>
    <lineage>
        <taxon>Bacteria</taxon>
        <taxon>Pseudomonadati</taxon>
        <taxon>Pseudomonadota</taxon>
        <taxon>Gammaproteobacteria</taxon>
        <taxon>Lysobacterales</taxon>
        <taxon>Rhodanobacteraceae</taxon>
        <taxon>Frateuria</taxon>
    </lineage>
</organism>
<sequence length="113" mass="10824">MRTIPFAAIAAACVFAFPAFAQVTPTGAGNGVRGWAQAGVSTTGAPSNTGMGMGTTADAATAGDASSTSNLGLGGLLKQTQAGDSAASLDGSASLTGSSDARALVKKARAHGH</sequence>